<keyword evidence="3 6" id="KW-0808">Transferase</keyword>
<name>A0A2A2HBI6_9EURY</name>
<dbReference type="Proteomes" id="UP000246004">
    <property type="component" value="Unassembled WGS sequence"/>
</dbReference>
<proteinExistence type="inferred from homology"/>
<evidence type="ECO:0000256" key="5">
    <source>
        <dbReference type="ARBA" id="ARBA00022842"/>
    </source>
</evidence>
<organism evidence="7 9">
    <name type="scientific">Methanosphaera cuniculi</name>
    <dbReference type="NCBI Taxonomy" id="1077256"/>
    <lineage>
        <taxon>Archaea</taxon>
        <taxon>Methanobacteriati</taxon>
        <taxon>Methanobacteriota</taxon>
        <taxon>Methanomada group</taxon>
        <taxon>Methanobacteria</taxon>
        <taxon>Methanobacteriales</taxon>
        <taxon>Methanobacteriaceae</taxon>
        <taxon>Methanosphaera</taxon>
    </lineage>
</organism>
<protein>
    <submittedName>
        <fullName evidence="8">Octaprenyl-diphosphate synthase</fullName>
        <ecNumber evidence="8">2.5.1.90</ecNumber>
    </submittedName>
    <submittedName>
        <fullName evidence="7">Serralysin</fullName>
    </submittedName>
</protein>
<comment type="cofactor">
    <cofactor evidence="1">
        <name>Mg(2+)</name>
        <dbReference type="ChEBI" id="CHEBI:18420"/>
    </cofactor>
</comment>
<keyword evidence="5" id="KW-0460">Magnesium</keyword>
<dbReference type="RefSeq" id="WP_095609264.1">
    <property type="nucleotide sequence ID" value="NZ_CAUHCB010000006.1"/>
</dbReference>
<dbReference type="Pfam" id="PF00348">
    <property type="entry name" value="polyprenyl_synt"/>
    <property type="match status" value="1"/>
</dbReference>
<dbReference type="SUPFAM" id="SSF48576">
    <property type="entry name" value="Terpenoid synthases"/>
    <property type="match status" value="1"/>
</dbReference>
<evidence type="ECO:0000313" key="8">
    <source>
        <dbReference type="EMBL" id="PWL07812.1"/>
    </source>
</evidence>
<evidence type="ECO:0000313" key="10">
    <source>
        <dbReference type="Proteomes" id="UP000246004"/>
    </source>
</evidence>
<keyword evidence="9" id="KW-1185">Reference proteome</keyword>
<dbReference type="PROSITE" id="PS00723">
    <property type="entry name" value="POLYPRENYL_SYNTHASE_1"/>
    <property type="match status" value="1"/>
</dbReference>
<keyword evidence="4" id="KW-0479">Metal-binding</keyword>
<comment type="caution">
    <text evidence="7">The sequence shown here is derived from an EMBL/GenBank/DDBJ whole genome shotgun (WGS) entry which is preliminary data.</text>
</comment>
<dbReference type="AlphaFoldDB" id="A0A2A2HBI6"/>
<dbReference type="InterPro" id="IPR053491">
    <property type="entry name" value="Isoprenyl_diphosphate_synthase"/>
</dbReference>
<evidence type="ECO:0000256" key="6">
    <source>
        <dbReference type="RuleBase" id="RU004466"/>
    </source>
</evidence>
<dbReference type="InterPro" id="IPR008949">
    <property type="entry name" value="Isoprenoid_synthase_dom_sf"/>
</dbReference>
<evidence type="ECO:0000313" key="7">
    <source>
        <dbReference type="EMBL" id="PAV06624.1"/>
    </source>
</evidence>
<reference evidence="8 10" key="1">
    <citation type="submission" date="2016-04" db="EMBL/GenBank/DDBJ databases">
        <title>Genome sequence of Methanosphaera cuniculi DSM 4103.</title>
        <authorList>
            <person name="Poehlein A."/>
            <person name="Seedorf H."/>
            <person name="Daniel R."/>
        </authorList>
    </citation>
    <scope>NUCLEOTIDE SEQUENCE [LARGE SCALE GENOMIC DNA]</scope>
    <source>
        <strain evidence="8 10">DSM 4103</strain>
    </source>
</reference>
<comment type="similarity">
    <text evidence="2 6">Belongs to the FPP/GGPP synthase family.</text>
</comment>
<dbReference type="InterPro" id="IPR000092">
    <property type="entry name" value="Polyprenyl_synt"/>
</dbReference>
<dbReference type="GO" id="GO:0046872">
    <property type="term" value="F:metal ion binding"/>
    <property type="evidence" value="ECO:0007669"/>
    <property type="project" value="UniProtKB-KW"/>
</dbReference>
<dbReference type="EMBL" id="LWMS01000044">
    <property type="protein sequence ID" value="PWL07812.1"/>
    <property type="molecule type" value="Genomic_DNA"/>
</dbReference>
<evidence type="ECO:0000256" key="3">
    <source>
        <dbReference type="ARBA" id="ARBA00022679"/>
    </source>
</evidence>
<gene>
    <name evidence="8" type="primary">ispB</name>
    <name evidence="7" type="ORF">ASJ82_04125</name>
    <name evidence="8" type="ORF">MSCUN_13430</name>
</gene>
<dbReference type="InterPro" id="IPR033749">
    <property type="entry name" value="Polyprenyl_synt_CS"/>
</dbReference>
<dbReference type="Gene3D" id="1.10.600.10">
    <property type="entry name" value="Farnesyl Diphosphate Synthase"/>
    <property type="match status" value="1"/>
</dbReference>
<reference evidence="7 9" key="2">
    <citation type="journal article" date="2017" name="BMC Genomics">
        <title>Genomic analysis of methanogenic archaea reveals a shift towards energy conservation.</title>
        <authorList>
            <person name="Gilmore S.P."/>
            <person name="Henske J.K."/>
            <person name="Sexton J.A."/>
            <person name="Solomon K.V."/>
            <person name="Seppala S."/>
            <person name="Yoo J.I."/>
            <person name="Huyett L.M."/>
            <person name="Pressman A."/>
            <person name="Cogan J.Z."/>
            <person name="Kivenson V."/>
            <person name="Peng X."/>
            <person name="Tan Y."/>
            <person name="Valentine D.L."/>
            <person name="O'Malley M.A."/>
        </authorList>
    </citation>
    <scope>NUCLEOTIDE SEQUENCE [LARGE SCALE GENOMIC DNA]</scope>
    <source>
        <strain evidence="7 9">1R-7</strain>
    </source>
</reference>
<dbReference type="EMBL" id="LMVN01000027">
    <property type="protein sequence ID" value="PAV06624.1"/>
    <property type="molecule type" value="Genomic_DNA"/>
</dbReference>
<dbReference type="SFLD" id="SFLDS00005">
    <property type="entry name" value="Isoprenoid_Synthase_Type_I"/>
    <property type="match status" value="1"/>
</dbReference>
<dbReference type="EC" id="2.5.1.90" evidence="8"/>
<dbReference type="NCBIfam" id="NF040698">
    <property type="entry name" value="IdsA_Meth"/>
    <property type="match status" value="1"/>
</dbReference>
<dbReference type="GO" id="GO:0106350">
    <property type="term" value="F:all-trans-octaprenyl-diphosphate synthase activity"/>
    <property type="evidence" value="ECO:0007669"/>
    <property type="project" value="UniProtKB-EC"/>
</dbReference>
<evidence type="ECO:0000256" key="4">
    <source>
        <dbReference type="ARBA" id="ARBA00022723"/>
    </source>
</evidence>
<accession>A0A2A2HBI6</accession>
<dbReference type="PROSITE" id="PS00444">
    <property type="entry name" value="POLYPRENYL_SYNTHASE_2"/>
    <property type="match status" value="1"/>
</dbReference>
<dbReference type="OrthoDB" id="26738at2157"/>
<evidence type="ECO:0000256" key="2">
    <source>
        <dbReference type="ARBA" id="ARBA00006706"/>
    </source>
</evidence>
<dbReference type="PANTHER" id="PTHR12001">
    <property type="entry name" value="GERANYLGERANYL PYROPHOSPHATE SYNTHASE"/>
    <property type="match status" value="1"/>
</dbReference>
<evidence type="ECO:0000256" key="1">
    <source>
        <dbReference type="ARBA" id="ARBA00001946"/>
    </source>
</evidence>
<dbReference type="PANTHER" id="PTHR12001:SF85">
    <property type="entry name" value="SHORT CHAIN ISOPRENYL DIPHOSPHATE SYNTHASE"/>
    <property type="match status" value="1"/>
</dbReference>
<dbReference type="CDD" id="cd00685">
    <property type="entry name" value="Trans_IPPS_HT"/>
    <property type="match status" value="1"/>
</dbReference>
<dbReference type="SFLD" id="SFLDG01017">
    <property type="entry name" value="Polyprenyl_Transferase_Like"/>
    <property type="match status" value="1"/>
</dbReference>
<dbReference type="GO" id="GO:0008299">
    <property type="term" value="P:isoprenoid biosynthetic process"/>
    <property type="evidence" value="ECO:0007669"/>
    <property type="project" value="InterPro"/>
</dbReference>
<dbReference type="Proteomes" id="UP000217528">
    <property type="component" value="Unassembled WGS sequence"/>
</dbReference>
<evidence type="ECO:0000313" key="9">
    <source>
        <dbReference type="Proteomes" id="UP000217528"/>
    </source>
</evidence>
<sequence>MDIMDILKAYSHDVDAQIENILSTLEPEELRESSIYLTRAGGKKIRPALTMLSCQAVSGSTEKSINAAVAIELIHTFSLIHDDIMDNDDTRRGLAAVHKVWGEPTAILAGDTLFAKAYESLLLTAEDNIPYAKVLDSLKILVDACINICEGQVLDMSFEDTFDVERSQYTHMIYQKTGALITAATTIGAIIGGATELQIEGLRKYGENIGIAFQIQDDYIDLTGDDSIGKPVGSDLVEGKKTIMVLYALEKATPEDHDRLIELLEANDESIIDEAMELLNKYGAINYAKIAAYDHIIKAKEALGVLPESEAKDILKKLANYVYNRKV</sequence>